<evidence type="ECO:0000313" key="3">
    <source>
        <dbReference type="Proteomes" id="UP001396334"/>
    </source>
</evidence>
<feature type="compositionally biased region" description="Low complexity" evidence="1">
    <location>
        <begin position="265"/>
        <end position="276"/>
    </location>
</feature>
<feature type="compositionally biased region" description="Basic and acidic residues" evidence="1">
    <location>
        <begin position="386"/>
        <end position="396"/>
    </location>
</feature>
<evidence type="ECO:0008006" key="4">
    <source>
        <dbReference type="Google" id="ProtNLM"/>
    </source>
</evidence>
<reference evidence="2 3" key="1">
    <citation type="journal article" date="2024" name="G3 (Bethesda)">
        <title>Genome assembly of Hibiscus sabdariffa L. provides insights into metabolisms of medicinal natural products.</title>
        <authorList>
            <person name="Kim T."/>
        </authorList>
    </citation>
    <scope>NUCLEOTIDE SEQUENCE [LARGE SCALE GENOMIC DNA]</scope>
    <source>
        <strain evidence="2">TK-2024</strain>
        <tissue evidence="2">Old leaves</tissue>
    </source>
</reference>
<feature type="region of interest" description="Disordered" evidence="1">
    <location>
        <begin position="349"/>
        <end position="396"/>
    </location>
</feature>
<evidence type="ECO:0000256" key="1">
    <source>
        <dbReference type="SAM" id="MobiDB-lite"/>
    </source>
</evidence>
<protein>
    <recommendedName>
        <fullName evidence="4">DUF4283 domain-containing protein</fullName>
    </recommendedName>
</protein>
<feature type="region of interest" description="Disordered" evidence="1">
    <location>
        <begin position="250"/>
        <end position="281"/>
    </location>
</feature>
<name>A0ABR2S673_9ROSI</name>
<dbReference type="EMBL" id="JBBPBN010000016">
    <property type="protein sequence ID" value="KAK9020439.1"/>
    <property type="molecule type" value="Genomic_DNA"/>
</dbReference>
<gene>
    <name evidence="2" type="ORF">V6N11_010463</name>
</gene>
<accession>A0ABR2S673</accession>
<dbReference type="Proteomes" id="UP001396334">
    <property type="component" value="Unassembled WGS sequence"/>
</dbReference>
<organism evidence="2 3">
    <name type="scientific">Hibiscus sabdariffa</name>
    <name type="common">roselle</name>
    <dbReference type="NCBI Taxonomy" id="183260"/>
    <lineage>
        <taxon>Eukaryota</taxon>
        <taxon>Viridiplantae</taxon>
        <taxon>Streptophyta</taxon>
        <taxon>Embryophyta</taxon>
        <taxon>Tracheophyta</taxon>
        <taxon>Spermatophyta</taxon>
        <taxon>Magnoliopsida</taxon>
        <taxon>eudicotyledons</taxon>
        <taxon>Gunneridae</taxon>
        <taxon>Pentapetalae</taxon>
        <taxon>rosids</taxon>
        <taxon>malvids</taxon>
        <taxon>Malvales</taxon>
        <taxon>Malvaceae</taxon>
        <taxon>Malvoideae</taxon>
        <taxon>Hibiscus</taxon>
    </lineage>
</organism>
<keyword evidence="3" id="KW-1185">Reference proteome</keyword>
<comment type="caution">
    <text evidence="2">The sequence shown here is derived from an EMBL/GenBank/DDBJ whole genome shotgun (WGS) entry which is preliminary data.</text>
</comment>
<sequence>MKWKTYGWDGTSKNIRLRKEGCSFKDALLSGDHSKGLDTGKTRNAEAVWVEDRPESNTNIIQVNVSEYEREWIKSCAIGQIKAMYDTELVQQALQTDDFKITVSQWSGFYVVIIFEEDEQIPIFWDLKESLLKTWFTDIDNVDNFMNKKKLRVWVHTEGMPLMAWQESMFNIIGSRWGNVIWIEEETLKRLRFDGARILLGSNNPFGKLTRETTKAADCNVFGNSEKLWSDGGFINNLEGVFPRVIPNERGVGPTLGETQEDGLDTLGSSQTSTLGGSTGADPLIEVPVDADLGSFDSSKRSLSVEPVFDPRTGLYSIRPKSLRYLSCLNSFPPGLCLVNNKVGLNNKMGKSGSSSGQDSDKRGLVCPRKSLQGHTKSKKVRCQKRASEHNHKTNKEEEAMVNLDVCESVGLIFDADKEVILNRLKLTEDKDGC</sequence>
<feature type="compositionally biased region" description="Basic residues" evidence="1">
    <location>
        <begin position="376"/>
        <end position="385"/>
    </location>
</feature>
<proteinExistence type="predicted"/>
<evidence type="ECO:0000313" key="2">
    <source>
        <dbReference type="EMBL" id="KAK9020439.1"/>
    </source>
</evidence>